<dbReference type="Pfam" id="PF26083">
    <property type="entry name" value="TM_Tm6sf2"/>
    <property type="match status" value="1"/>
</dbReference>
<organism evidence="10 11">
    <name type="scientific">Electrophorus voltai</name>
    <dbReference type="NCBI Taxonomy" id="2609070"/>
    <lineage>
        <taxon>Eukaryota</taxon>
        <taxon>Metazoa</taxon>
        <taxon>Chordata</taxon>
        <taxon>Craniata</taxon>
        <taxon>Vertebrata</taxon>
        <taxon>Euteleostomi</taxon>
        <taxon>Actinopterygii</taxon>
        <taxon>Neopterygii</taxon>
        <taxon>Teleostei</taxon>
        <taxon>Ostariophysi</taxon>
        <taxon>Gymnotiformes</taxon>
        <taxon>Gymnotoidei</taxon>
        <taxon>Gymnotidae</taxon>
        <taxon>Electrophorus</taxon>
    </lineage>
</organism>
<keyword evidence="4 7" id="KW-1133">Transmembrane helix</keyword>
<comment type="similarity">
    <text evidence="6">Belongs to the TM6SF family.</text>
</comment>
<protein>
    <recommendedName>
        <fullName evidence="9">EXPERA domain-containing protein</fullName>
    </recommendedName>
</protein>
<feature type="transmembrane region" description="Helical" evidence="8">
    <location>
        <begin position="312"/>
        <end position="331"/>
    </location>
</feature>
<dbReference type="AlphaFoldDB" id="A0AAD9DT76"/>
<evidence type="ECO:0000256" key="2">
    <source>
        <dbReference type="ARBA" id="ARBA00022692"/>
    </source>
</evidence>
<dbReference type="GO" id="GO:0055088">
    <property type="term" value="P:lipid homeostasis"/>
    <property type="evidence" value="ECO:0007669"/>
    <property type="project" value="TreeGrafter"/>
</dbReference>
<feature type="transmembrane region" description="Helical" evidence="8">
    <location>
        <begin position="237"/>
        <end position="270"/>
    </location>
</feature>
<dbReference type="EMBL" id="JAROKS010000021">
    <property type="protein sequence ID" value="KAK1790847.1"/>
    <property type="molecule type" value="Genomic_DNA"/>
</dbReference>
<dbReference type="GO" id="GO:0019216">
    <property type="term" value="P:regulation of lipid metabolic process"/>
    <property type="evidence" value="ECO:0007669"/>
    <property type="project" value="TreeGrafter"/>
</dbReference>
<dbReference type="PANTHER" id="PTHR14568:SF9">
    <property type="entry name" value="TRANSMEMBRANE 6 SUPERFAMILY MEMBER 2"/>
    <property type="match status" value="1"/>
</dbReference>
<gene>
    <name evidence="10" type="ORF">P4O66_014703</name>
</gene>
<evidence type="ECO:0000313" key="11">
    <source>
        <dbReference type="Proteomes" id="UP001239994"/>
    </source>
</evidence>
<dbReference type="Proteomes" id="UP001239994">
    <property type="component" value="Unassembled WGS sequence"/>
</dbReference>
<dbReference type="GO" id="GO:0033116">
    <property type="term" value="C:endoplasmic reticulum-Golgi intermediate compartment membrane"/>
    <property type="evidence" value="ECO:0007669"/>
    <property type="project" value="TreeGrafter"/>
</dbReference>
<keyword evidence="11" id="KW-1185">Reference proteome</keyword>
<dbReference type="PROSITE" id="PS51751">
    <property type="entry name" value="EXPERA"/>
    <property type="match status" value="2"/>
</dbReference>
<feature type="transmembrane region" description="Helical" evidence="8">
    <location>
        <begin position="159"/>
        <end position="180"/>
    </location>
</feature>
<evidence type="ECO:0000256" key="3">
    <source>
        <dbReference type="ARBA" id="ARBA00022737"/>
    </source>
</evidence>
<evidence type="ECO:0000256" key="1">
    <source>
        <dbReference type="ARBA" id="ARBA00004127"/>
    </source>
</evidence>
<evidence type="ECO:0000256" key="8">
    <source>
        <dbReference type="SAM" id="Phobius"/>
    </source>
</evidence>
<dbReference type="PANTHER" id="PTHR14568">
    <property type="entry name" value="TRANSMEMBRANE SUPERFAMILY 6 MEMBER 1/2"/>
    <property type="match status" value="1"/>
</dbReference>
<reference evidence="10" key="1">
    <citation type="submission" date="2023-03" db="EMBL/GenBank/DDBJ databases">
        <title>Electrophorus voltai genome.</title>
        <authorList>
            <person name="Bian C."/>
        </authorList>
    </citation>
    <scope>NUCLEOTIDE SEQUENCE</scope>
    <source>
        <strain evidence="10">CB-2022</strain>
        <tissue evidence="10">Muscle</tissue>
    </source>
</reference>
<feature type="transmembrane region" description="Helical" evidence="8">
    <location>
        <begin position="186"/>
        <end position="205"/>
    </location>
</feature>
<comment type="caution">
    <text evidence="10">The sequence shown here is derived from an EMBL/GenBank/DDBJ whole genome shotgun (WGS) entry which is preliminary data.</text>
</comment>
<keyword evidence="3" id="KW-0677">Repeat</keyword>
<evidence type="ECO:0000259" key="9">
    <source>
        <dbReference type="PROSITE" id="PS51751"/>
    </source>
</evidence>
<dbReference type="GO" id="GO:0005789">
    <property type="term" value="C:endoplasmic reticulum membrane"/>
    <property type="evidence" value="ECO:0007669"/>
    <property type="project" value="TreeGrafter"/>
</dbReference>
<feature type="domain" description="EXPERA" evidence="9">
    <location>
        <begin position="79"/>
        <end position="204"/>
    </location>
</feature>
<accession>A0AAD9DT76</accession>
<feature type="transmembrane region" description="Helical" evidence="8">
    <location>
        <begin position="121"/>
        <end position="147"/>
    </location>
</feature>
<name>A0AAD9DT76_9TELE</name>
<proteinExistence type="inferred from homology"/>
<evidence type="ECO:0000256" key="6">
    <source>
        <dbReference type="ARBA" id="ARBA00034760"/>
    </source>
</evidence>
<feature type="transmembrane region" description="Helical" evidence="8">
    <location>
        <begin position="82"/>
        <end position="101"/>
    </location>
</feature>
<dbReference type="InterPro" id="IPR059044">
    <property type="entry name" value="TM_Tm6sf1/2"/>
</dbReference>
<feature type="transmembrane region" description="Helical" evidence="8">
    <location>
        <begin position="52"/>
        <end position="73"/>
    </location>
</feature>
<feature type="domain" description="EXPERA" evidence="9">
    <location>
        <begin position="235"/>
        <end position="369"/>
    </location>
</feature>
<evidence type="ECO:0000256" key="5">
    <source>
        <dbReference type="ARBA" id="ARBA00023136"/>
    </source>
</evidence>
<keyword evidence="2 7" id="KW-0812">Transmembrane</keyword>
<dbReference type="CDD" id="cd21106">
    <property type="entry name" value="TM6SF1-like"/>
    <property type="match status" value="1"/>
</dbReference>
<dbReference type="InterPro" id="IPR047195">
    <property type="entry name" value="TM6SF1-like"/>
</dbReference>
<dbReference type="InterPro" id="IPR033118">
    <property type="entry name" value="EXPERA"/>
</dbReference>
<evidence type="ECO:0000256" key="7">
    <source>
        <dbReference type="PROSITE-ProRule" id="PRU01087"/>
    </source>
</evidence>
<keyword evidence="5 7" id="KW-0472">Membrane</keyword>
<sequence length="395" mass="45170">MSSRLRELGLLWPVHTVDIWRTDVPVCSRSRQLSYSSYTKVLGSSRLQHKPVVILGLEAAILMTVFFMVHLCVRKETSVDPLFYVFAFFAYTSVADLTNALEQDGYIRGFMDFYTYKGKPYLSTAYCILMSYWNGVVHFTMLLTAIYRMCRGKPFRSIALVWAGSMIATQVVLIPGIVTGKYGKSIYPAFWCNILFLMLPVWVAVKLFNRPRELPIIPADKVETEQKKRLVSRPKDLLLTLALLWAVAFTVFRGFVALECALDACFTYIYQYEPYLKDNVAFPKVMMLVFLFYALPLMTACAYGLTTPGCLWMLDWTLFLAGGVAQAQWAHIGASVHSRTPFTYRIPKEEWGLVLTLNFLYLATPLLLALRCYHDPAFFLKTVPLAQVDNDKKRK</sequence>
<feature type="transmembrane region" description="Helical" evidence="8">
    <location>
        <begin position="285"/>
        <end position="305"/>
    </location>
</feature>
<comment type="subcellular location">
    <subcellularLocation>
        <location evidence="1">Endomembrane system</location>
        <topology evidence="1">Multi-pass membrane protein</topology>
    </subcellularLocation>
</comment>
<evidence type="ECO:0000256" key="4">
    <source>
        <dbReference type="ARBA" id="ARBA00022989"/>
    </source>
</evidence>
<evidence type="ECO:0000313" key="10">
    <source>
        <dbReference type="EMBL" id="KAK1790847.1"/>
    </source>
</evidence>
<feature type="transmembrane region" description="Helical" evidence="8">
    <location>
        <begin position="351"/>
        <end position="370"/>
    </location>
</feature>